<evidence type="ECO:0000313" key="1">
    <source>
        <dbReference type="EMBL" id="ONI39650.1"/>
    </source>
</evidence>
<dbReference type="EMBL" id="LJDB01000062">
    <property type="protein sequence ID" value="ONI39650.1"/>
    <property type="molecule type" value="Genomic_DNA"/>
</dbReference>
<sequence length="418" mass="46291">MVKGLVIADDVTGANATGVLIKKNGYNVYTLLCEKEEVQLEDLECDCAIYSTDSRSISEKEAYQRVYDTVTHFKHNDIRFYAKRIDSTLRGNLAVEVEATLDSLGDEYIALVVPAFPSAGRTVEKGSLFVNGIALEHTEVAKDPKNPINTSRVDNFFIGTKYKVGSIYREDYIEQDGSKLKDKLEILIKDNTRIILCDASTNEHIELIAQTASQLSSKFVAVDPGVFSATLFDEICKVNRVIIGIGSVNPVTKEQVEHFIQTQEGCHVWIKTHELWKGETFFQAEVNRVVDIILTEGKKHKICSVLGDGLISRIDLKNYSNEEMEIGFKNINQGIAQIVSRILKKDTTFKSVYTSGGDITVEVAQSLGIIGIELIDQVAPLTAYGIARGGNFDGIRIITKGGMVGDKFTLVNAIKYLM</sequence>
<proteinExistence type="predicted"/>
<protein>
    <submittedName>
        <fullName evidence="1">Uncharacterized protein</fullName>
    </submittedName>
</protein>
<reference evidence="1" key="1">
    <citation type="submission" date="2016-08" db="EMBL/GenBank/DDBJ databases">
        <authorList>
            <person name="Ngugi D.K."/>
            <person name="Miyake S."/>
            <person name="Stingl U."/>
        </authorList>
    </citation>
    <scope>NUCLEOTIDE SEQUENCE</scope>
    <source>
        <strain evidence="1">SCG-B11WGA-EpuloA1</strain>
    </source>
</reference>
<evidence type="ECO:0000313" key="2">
    <source>
        <dbReference type="Proteomes" id="UP000188605"/>
    </source>
</evidence>
<name>A0ACC8XB06_9FIRM</name>
<comment type="caution">
    <text evidence="1">The sequence shown here is derived from an EMBL/GenBank/DDBJ whole genome shotgun (WGS) entry which is preliminary data.</text>
</comment>
<accession>A0ACC8XB06</accession>
<organism evidence="1 2">
    <name type="scientific">Candidatus Epulonipiscium fishelsonii</name>
    <dbReference type="NCBI Taxonomy" id="77094"/>
    <lineage>
        <taxon>Bacteria</taxon>
        <taxon>Bacillati</taxon>
        <taxon>Bacillota</taxon>
        <taxon>Clostridia</taxon>
        <taxon>Lachnospirales</taxon>
        <taxon>Lachnospiraceae</taxon>
        <taxon>Candidatus Epulonipiscium</taxon>
    </lineage>
</organism>
<dbReference type="Proteomes" id="UP000188605">
    <property type="component" value="Unassembled WGS sequence"/>
</dbReference>
<keyword evidence="2" id="KW-1185">Reference proteome</keyword>
<gene>
    <name evidence="1" type="ORF">AN396_07785</name>
</gene>